<evidence type="ECO:0000313" key="3">
    <source>
        <dbReference type="Proteomes" id="UP000547643"/>
    </source>
</evidence>
<protein>
    <submittedName>
        <fullName evidence="2">Helix-turn-helix transcriptional regulator</fullName>
    </submittedName>
</protein>
<dbReference type="EMBL" id="JAARUV010000002">
    <property type="protein sequence ID" value="MBC1778682.1"/>
    <property type="molecule type" value="Genomic_DNA"/>
</dbReference>
<sequence>MNIRFRAGHVIKRIRMEMAYSQEELCDGICSINSIARIESNKTSPSFEILLALVDRLGVSIEKIIAEVSLEQNRLYIQQRIAMEHHAESNNFVAVKEDLKLIDESIYEKLSVRDQQFIDIMRIEVLTSVEGEILRAKALAEKSLYKSYKEKATYFTDEEIKLINIVLRFEQSPTNIKRAEKALAWIENQNPYLQDNYLSLFLLNGLMITAYLAENWRWVLEVSSKGLQIAEQKESMKFIPNFLFLKGLSLYMMNIERDKGKLLMQEAFKVCEITKHMYIREGLIDTLTQYKIEL</sequence>
<dbReference type="InterPro" id="IPR001387">
    <property type="entry name" value="Cro/C1-type_HTH"/>
</dbReference>
<dbReference type="SUPFAM" id="SSF47413">
    <property type="entry name" value="lambda repressor-like DNA-binding domains"/>
    <property type="match status" value="1"/>
</dbReference>
<dbReference type="InterPro" id="IPR010982">
    <property type="entry name" value="Lambda_DNA-bd_dom_sf"/>
</dbReference>
<dbReference type="Gene3D" id="1.25.40.10">
    <property type="entry name" value="Tetratricopeptide repeat domain"/>
    <property type="match status" value="1"/>
</dbReference>
<dbReference type="Proteomes" id="UP000547643">
    <property type="component" value="Unassembled WGS sequence"/>
</dbReference>
<organism evidence="2 3">
    <name type="scientific">Listeria booriae</name>
    <dbReference type="NCBI Taxonomy" id="1552123"/>
    <lineage>
        <taxon>Bacteria</taxon>
        <taxon>Bacillati</taxon>
        <taxon>Bacillota</taxon>
        <taxon>Bacilli</taxon>
        <taxon>Bacillales</taxon>
        <taxon>Listeriaceae</taxon>
        <taxon>Listeria</taxon>
    </lineage>
</organism>
<dbReference type="PANTHER" id="PTHR37038">
    <property type="entry name" value="TRANSCRIPTIONAL REGULATOR-RELATED"/>
    <property type="match status" value="1"/>
</dbReference>
<dbReference type="GO" id="GO:0003677">
    <property type="term" value="F:DNA binding"/>
    <property type="evidence" value="ECO:0007669"/>
    <property type="project" value="InterPro"/>
</dbReference>
<dbReference type="InterPro" id="IPR053163">
    <property type="entry name" value="HTH-type_regulator_Rgg"/>
</dbReference>
<dbReference type="InterPro" id="IPR011990">
    <property type="entry name" value="TPR-like_helical_dom_sf"/>
</dbReference>
<dbReference type="PROSITE" id="PS50943">
    <property type="entry name" value="HTH_CROC1"/>
    <property type="match status" value="1"/>
</dbReference>
<comment type="caution">
    <text evidence="2">The sequence shown here is derived from an EMBL/GenBank/DDBJ whole genome shotgun (WGS) entry which is preliminary data.</text>
</comment>
<dbReference type="PANTHER" id="PTHR37038:SF14">
    <property type="entry name" value="TRANSCRIPTIONAL ACTIVATOR"/>
    <property type="match status" value="1"/>
</dbReference>
<gene>
    <name evidence="2" type="ORF">HCA46_07535</name>
</gene>
<evidence type="ECO:0000259" key="1">
    <source>
        <dbReference type="PROSITE" id="PS50943"/>
    </source>
</evidence>
<accession>A0A7X0XQ80</accession>
<dbReference type="Pfam" id="PF01381">
    <property type="entry name" value="HTH_3"/>
    <property type="match status" value="1"/>
</dbReference>
<dbReference type="SMART" id="SM00530">
    <property type="entry name" value="HTH_XRE"/>
    <property type="match status" value="1"/>
</dbReference>
<proteinExistence type="predicted"/>
<reference evidence="2 3" key="1">
    <citation type="submission" date="2020-03" db="EMBL/GenBank/DDBJ databases">
        <title>Soil Listeria distribution.</title>
        <authorList>
            <person name="Liao J."/>
            <person name="Wiedmann M."/>
        </authorList>
    </citation>
    <scope>NUCLEOTIDE SEQUENCE [LARGE SCALE GENOMIC DNA]</scope>
    <source>
        <strain evidence="2 3">FSL L7-1017</strain>
    </source>
</reference>
<feature type="domain" description="HTH cro/C1-type" evidence="1">
    <location>
        <begin position="11"/>
        <end position="64"/>
    </location>
</feature>
<dbReference type="AlphaFoldDB" id="A0A7X0XQ80"/>
<evidence type="ECO:0000313" key="2">
    <source>
        <dbReference type="EMBL" id="MBC1778682.1"/>
    </source>
</evidence>
<name>A0A7X0XQ80_9LIST</name>
<dbReference type="RefSeq" id="WP_185368444.1">
    <property type="nucleotide sequence ID" value="NZ_JAAROK010000004.1"/>
</dbReference>
<dbReference type="CDD" id="cd00093">
    <property type="entry name" value="HTH_XRE"/>
    <property type="match status" value="1"/>
</dbReference>